<feature type="region of interest" description="Disordered" evidence="1">
    <location>
        <begin position="1"/>
        <end position="27"/>
    </location>
</feature>
<dbReference type="Proteomes" id="UP000078546">
    <property type="component" value="Unassembled WGS sequence"/>
</dbReference>
<dbReference type="AlphaFoldDB" id="A0A1A8WTY2"/>
<reference evidence="3" key="1">
    <citation type="submission" date="2016-05" db="EMBL/GenBank/DDBJ databases">
        <authorList>
            <person name="Naeem Raeece"/>
        </authorList>
    </citation>
    <scope>NUCLEOTIDE SEQUENCE [LARGE SCALE GENOMIC DNA]</scope>
</reference>
<evidence type="ECO:0000256" key="1">
    <source>
        <dbReference type="SAM" id="MobiDB-lite"/>
    </source>
</evidence>
<gene>
    <name evidence="2" type="ORF">POVCU1_032420</name>
</gene>
<sequence>MNRDDISSNGKQTKWEEKKKKKKEGELGHYNETQCINEIFRWGLDVHTYPSTEQNGYNLQPFYIPICPLLPERYLQGREDGGSKRRAG</sequence>
<protein>
    <submittedName>
        <fullName evidence="2">Uncharacterized protein</fullName>
    </submittedName>
</protein>
<dbReference type="EMBL" id="FLQV01000598">
    <property type="protein sequence ID" value="SBS96422.1"/>
    <property type="molecule type" value="Genomic_DNA"/>
</dbReference>
<proteinExistence type="predicted"/>
<feature type="compositionally biased region" description="Basic and acidic residues" evidence="1">
    <location>
        <begin position="13"/>
        <end position="27"/>
    </location>
</feature>
<organism evidence="2 3">
    <name type="scientific">Plasmodium ovale curtisi</name>
    <dbReference type="NCBI Taxonomy" id="864141"/>
    <lineage>
        <taxon>Eukaryota</taxon>
        <taxon>Sar</taxon>
        <taxon>Alveolata</taxon>
        <taxon>Apicomplexa</taxon>
        <taxon>Aconoidasida</taxon>
        <taxon>Haemosporida</taxon>
        <taxon>Plasmodiidae</taxon>
        <taxon>Plasmodium</taxon>
        <taxon>Plasmodium (Plasmodium)</taxon>
    </lineage>
</organism>
<name>A0A1A8WTY2_PLAOA</name>
<evidence type="ECO:0000313" key="3">
    <source>
        <dbReference type="Proteomes" id="UP000078546"/>
    </source>
</evidence>
<evidence type="ECO:0000313" key="2">
    <source>
        <dbReference type="EMBL" id="SBS96422.1"/>
    </source>
</evidence>
<accession>A0A1A8WTY2</accession>